<keyword evidence="2" id="KW-1185">Reference proteome</keyword>
<reference evidence="1" key="1">
    <citation type="submission" date="2021-04" db="EMBL/GenBank/DDBJ databases">
        <authorList>
            <consortium name="Molecular Ecology Group"/>
        </authorList>
    </citation>
    <scope>NUCLEOTIDE SEQUENCE</scope>
</reference>
<sequence>MLHIRIVPYQEAEAEQFIRIEFNFQISDTGTISIHMAECSIGALIGGLKEDLRSMFGDPAHQEWFHRTRKLSNDKTLKSSGIDGRDRSFVQIYVRQTNPDTWQ</sequence>
<protein>
    <recommendedName>
        <fullName evidence="3">Ubiquitin-like domain-containing protein</fullName>
    </recommendedName>
</protein>
<dbReference type="OrthoDB" id="428577at2759"/>
<accession>A0A8S3YMW1</accession>
<dbReference type="InterPro" id="IPR029071">
    <property type="entry name" value="Ubiquitin-like_domsf"/>
</dbReference>
<name>A0A8S3YMW1_9EUPU</name>
<comment type="caution">
    <text evidence="1">The sequence shown here is derived from an EMBL/GenBank/DDBJ whole genome shotgun (WGS) entry which is preliminary data.</text>
</comment>
<dbReference type="AlphaFoldDB" id="A0A8S3YMW1"/>
<organism evidence="1 2">
    <name type="scientific">Candidula unifasciata</name>
    <dbReference type="NCBI Taxonomy" id="100452"/>
    <lineage>
        <taxon>Eukaryota</taxon>
        <taxon>Metazoa</taxon>
        <taxon>Spiralia</taxon>
        <taxon>Lophotrochozoa</taxon>
        <taxon>Mollusca</taxon>
        <taxon>Gastropoda</taxon>
        <taxon>Heterobranchia</taxon>
        <taxon>Euthyneura</taxon>
        <taxon>Panpulmonata</taxon>
        <taxon>Eupulmonata</taxon>
        <taxon>Stylommatophora</taxon>
        <taxon>Helicina</taxon>
        <taxon>Helicoidea</taxon>
        <taxon>Geomitridae</taxon>
        <taxon>Candidula</taxon>
    </lineage>
</organism>
<dbReference type="EMBL" id="CAJHNH020000313">
    <property type="protein sequence ID" value="CAG5116862.1"/>
    <property type="molecule type" value="Genomic_DNA"/>
</dbReference>
<evidence type="ECO:0008006" key="3">
    <source>
        <dbReference type="Google" id="ProtNLM"/>
    </source>
</evidence>
<proteinExistence type="predicted"/>
<dbReference type="Proteomes" id="UP000678393">
    <property type="component" value="Unassembled WGS sequence"/>
</dbReference>
<evidence type="ECO:0000313" key="2">
    <source>
        <dbReference type="Proteomes" id="UP000678393"/>
    </source>
</evidence>
<dbReference type="SUPFAM" id="SSF54236">
    <property type="entry name" value="Ubiquitin-like"/>
    <property type="match status" value="1"/>
</dbReference>
<gene>
    <name evidence="1" type="ORF">CUNI_LOCUS2420</name>
</gene>
<evidence type="ECO:0000313" key="1">
    <source>
        <dbReference type="EMBL" id="CAG5116862.1"/>
    </source>
</evidence>